<reference evidence="10 11" key="1">
    <citation type="journal article" date="2019" name="Emerg. Microbes Infect.">
        <title>Comprehensive subspecies identification of 175 nontuberculous mycobacteria species based on 7547 genomic profiles.</title>
        <authorList>
            <person name="Matsumoto Y."/>
            <person name="Kinjo T."/>
            <person name="Motooka D."/>
            <person name="Nabeya D."/>
            <person name="Jung N."/>
            <person name="Uechi K."/>
            <person name="Horii T."/>
            <person name="Iida T."/>
            <person name="Fujita J."/>
            <person name="Nakamura S."/>
        </authorList>
    </citation>
    <scope>NUCLEOTIDE SEQUENCE [LARGE SCALE GENOMIC DNA]</scope>
    <source>
        <strain evidence="10 11">JCM 13574</strain>
    </source>
</reference>
<gene>
    <name evidence="10" type="ORF">MMAD_03430</name>
</gene>
<dbReference type="GO" id="GO:0005737">
    <property type="term" value="C:cytoplasm"/>
    <property type="evidence" value="ECO:0007669"/>
    <property type="project" value="TreeGrafter"/>
</dbReference>
<organism evidence="10 11">
    <name type="scientific">Mycolicibacterium madagascariense</name>
    <dbReference type="NCBI Taxonomy" id="212765"/>
    <lineage>
        <taxon>Bacteria</taxon>
        <taxon>Bacillati</taxon>
        <taxon>Actinomycetota</taxon>
        <taxon>Actinomycetes</taxon>
        <taxon>Mycobacteriales</taxon>
        <taxon>Mycobacteriaceae</taxon>
        <taxon>Mycolicibacterium</taxon>
    </lineage>
</organism>
<dbReference type="InterPro" id="IPR036691">
    <property type="entry name" value="Endo/exonu/phosph_ase_sf"/>
</dbReference>
<keyword evidence="3" id="KW-0540">Nuclease</keyword>
<feature type="domain" description="Endonuclease/exonuclease/phosphatase" evidence="9">
    <location>
        <begin position="41"/>
        <end position="269"/>
    </location>
</feature>
<proteinExistence type="predicted"/>
<dbReference type="EMBL" id="AP022610">
    <property type="protein sequence ID" value="BBZ26048.1"/>
    <property type="molecule type" value="Genomic_DNA"/>
</dbReference>
<dbReference type="Pfam" id="PF03372">
    <property type="entry name" value="Exo_endo_phos"/>
    <property type="match status" value="1"/>
</dbReference>
<dbReference type="CDD" id="cd09080">
    <property type="entry name" value="TDP2"/>
    <property type="match status" value="1"/>
</dbReference>
<evidence type="ECO:0000313" key="11">
    <source>
        <dbReference type="Proteomes" id="UP000466517"/>
    </source>
</evidence>
<evidence type="ECO:0000256" key="4">
    <source>
        <dbReference type="ARBA" id="ARBA00022723"/>
    </source>
</evidence>
<dbReference type="Gene3D" id="3.60.10.10">
    <property type="entry name" value="Endonuclease/exonuclease/phosphatase"/>
    <property type="match status" value="1"/>
</dbReference>
<dbReference type="SUPFAM" id="SSF56219">
    <property type="entry name" value="DNase I-like"/>
    <property type="match status" value="1"/>
</dbReference>
<dbReference type="InterPro" id="IPR005135">
    <property type="entry name" value="Endo/exonuclease/phosphatase"/>
</dbReference>
<dbReference type="PANTHER" id="PTHR15822">
    <property type="entry name" value="TRAF AND TNF RECEPTOR-ASSOCIATED PROTEIN"/>
    <property type="match status" value="1"/>
</dbReference>
<sequence>MRSRRVDVPVARFDATANRWVPAGRTAGPGATDRDELVLTTFNIWFSDFHAQDRWRAIAQLLSRNPPDVMVFQEVTPEALALFLEQPWIRVRYRRAAVTGRAVGNYGLLLLSRLPLDRVTYTRLPTRLQRGFLVAELTVGGRPVVIAGVHLESGKASTRLRERQLGRVFGALRRAESAVVLGDFNMRDSENGIITHPFCDVWPALRPREDGYTEDTSINLMRYDSKNKHRHVRFDRVLVKGDRWAPTDIELLGTEPLSADLPRVFPSDHFGVRCRLRRRDVLAEDVRHQWFWRR</sequence>
<dbReference type="GO" id="GO:0004518">
    <property type="term" value="F:nuclease activity"/>
    <property type="evidence" value="ECO:0007669"/>
    <property type="project" value="UniProtKB-KW"/>
</dbReference>
<dbReference type="Proteomes" id="UP000466517">
    <property type="component" value="Chromosome"/>
</dbReference>
<dbReference type="KEGG" id="mmag:MMAD_03430"/>
<evidence type="ECO:0000256" key="7">
    <source>
        <dbReference type="ARBA" id="ARBA00022842"/>
    </source>
</evidence>
<name>A0A7I7XCE0_9MYCO</name>
<comment type="cofactor">
    <cofactor evidence="2">
        <name>Mg(2+)</name>
        <dbReference type="ChEBI" id="CHEBI:18420"/>
    </cofactor>
</comment>
<keyword evidence="7" id="KW-0460">Magnesium</keyword>
<keyword evidence="6" id="KW-0378">Hydrolase</keyword>
<dbReference type="InterPro" id="IPR051547">
    <property type="entry name" value="TDP2-like"/>
</dbReference>
<dbReference type="PANTHER" id="PTHR15822:SF4">
    <property type="entry name" value="TYROSYL-DNA PHOSPHODIESTERASE 2"/>
    <property type="match status" value="1"/>
</dbReference>
<evidence type="ECO:0000256" key="2">
    <source>
        <dbReference type="ARBA" id="ARBA00001946"/>
    </source>
</evidence>
<evidence type="ECO:0000256" key="6">
    <source>
        <dbReference type="ARBA" id="ARBA00022801"/>
    </source>
</evidence>
<evidence type="ECO:0000256" key="8">
    <source>
        <dbReference type="ARBA" id="ARBA00023204"/>
    </source>
</evidence>
<dbReference type="GO" id="GO:0003697">
    <property type="term" value="F:single-stranded DNA binding"/>
    <property type="evidence" value="ECO:0007669"/>
    <property type="project" value="TreeGrafter"/>
</dbReference>
<comment type="cofactor">
    <cofactor evidence="1">
        <name>Mn(2+)</name>
        <dbReference type="ChEBI" id="CHEBI:29035"/>
    </cofactor>
</comment>
<keyword evidence="4" id="KW-0479">Metal-binding</keyword>
<evidence type="ECO:0000256" key="5">
    <source>
        <dbReference type="ARBA" id="ARBA00022763"/>
    </source>
</evidence>
<dbReference type="RefSeq" id="WP_246240192.1">
    <property type="nucleotide sequence ID" value="NZ_AP022610.1"/>
</dbReference>
<evidence type="ECO:0000313" key="10">
    <source>
        <dbReference type="EMBL" id="BBZ26048.1"/>
    </source>
</evidence>
<accession>A0A7I7XCE0</accession>
<dbReference type="GO" id="GO:0070260">
    <property type="term" value="F:5'-tyrosyl-DNA phosphodiesterase activity"/>
    <property type="evidence" value="ECO:0007669"/>
    <property type="project" value="TreeGrafter"/>
</dbReference>
<evidence type="ECO:0000256" key="3">
    <source>
        <dbReference type="ARBA" id="ARBA00022722"/>
    </source>
</evidence>
<keyword evidence="11" id="KW-1185">Reference proteome</keyword>
<keyword evidence="8" id="KW-0234">DNA repair</keyword>
<keyword evidence="5" id="KW-0227">DNA damage</keyword>
<evidence type="ECO:0000256" key="1">
    <source>
        <dbReference type="ARBA" id="ARBA00001936"/>
    </source>
</evidence>
<dbReference type="GO" id="GO:0046872">
    <property type="term" value="F:metal ion binding"/>
    <property type="evidence" value="ECO:0007669"/>
    <property type="project" value="UniProtKB-KW"/>
</dbReference>
<protein>
    <recommendedName>
        <fullName evidence="9">Endonuclease/exonuclease/phosphatase domain-containing protein</fullName>
    </recommendedName>
</protein>
<evidence type="ECO:0000259" key="9">
    <source>
        <dbReference type="Pfam" id="PF03372"/>
    </source>
</evidence>
<dbReference type="AlphaFoldDB" id="A0A7I7XCE0"/>
<dbReference type="GO" id="GO:0006302">
    <property type="term" value="P:double-strand break repair"/>
    <property type="evidence" value="ECO:0007669"/>
    <property type="project" value="TreeGrafter"/>
</dbReference>